<dbReference type="Proteomes" id="UP001153365">
    <property type="component" value="Unassembled WGS sequence"/>
</dbReference>
<protein>
    <submittedName>
        <fullName evidence="2">Expressed protein</fullName>
    </submittedName>
</protein>
<organism evidence="2 3">
    <name type="scientific">Phakopsora pachyrhizi</name>
    <name type="common">Asian soybean rust disease fungus</name>
    <dbReference type="NCBI Taxonomy" id="170000"/>
    <lineage>
        <taxon>Eukaryota</taxon>
        <taxon>Fungi</taxon>
        <taxon>Dikarya</taxon>
        <taxon>Basidiomycota</taxon>
        <taxon>Pucciniomycotina</taxon>
        <taxon>Pucciniomycetes</taxon>
        <taxon>Pucciniales</taxon>
        <taxon>Phakopsoraceae</taxon>
        <taxon>Phakopsora</taxon>
    </lineage>
</organism>
<feature type="transmembrane region" description="Helical" evidence="1">
    <location>
        <begin position="398"/>
        <end position="420"/>
    </location>
</feature>
<dbReference type="EMBL" id="CALTRL010005690">
    <property type="protein sequence ID" value="CAH7684896.1"/>
    <property type="molecule type" value="Genomic_DNA"/>
</dbReference>
<keyword evidence="1" id="KW-0812">Transmembrane</keyword>
<evidence type="ECO:0000313" key="3">
    <source>
        <dbReference type="Proteomes" id="UP001153365"/>
    </source>
</evidence>
<accession>A0AAV0BFS7</accession>
<keyword evidence="1" id="KW-1133">Transmembrane helix</keyword>
<comment type="caution">
    <text evidence="2">The sequence shown here is derived from an EMBL/GenBank/DDBJ whole genome shotgun (WGS) entry which is preliminary data.</text>
</comment>
<evidence type="ECO:0000256" key="1">
    <source>
        <dbReference type="SAM" id="Phobius"/>
    </source>
</evidence>
<feature type="transmembrane region" description="Helical" evidence="1">
    <location>
        <begin position="328"/>
        <end position="347"/>
    </location>
</feature>
<keyword evidence="3" id="KW-1185">Reference proteome</keyword>
<feature type="transmembrane region" description="Helical" evidence="1">
    <location>
        <begin position="440"/>
        <end position="458"/>
    </location>
</feature>
<dbReference type="AlphaFoldDB" id="A0AAV0BFS7"/>
<name>A0AAV0BFS7_PHAPC</name>
<evidence type="ECO:0000313" key="2">
    <source>
        <dbReference type="EMBL" id="CAH7684896.1"/>
    </source>
</evidence>
<sequence>MSSLPCSPYSCLMLQWQCCLERPPVQNFDLTSPVEIRLIVSRIFPSVNLFSYARNQLEQSWVLSFSGISNAILITFTVLHFLIIVACLIILALPYLRRSRSLPGNGSDSIRILPNPLILINSGVVVAVCQLISSVLYEIFLILTLSSFQWQDSTTQTPFRAWLSEKTQRTAIIKFIGMIFLRGAALVLFEFYAFWAIAWTSIYTRLYTEDSYFKKVQRWPYKIFQPLTMNFFFISISILATVLAPIHIYYLAKGFVDNGDHYAAALNSFDSGSIVWEMFNSSINANNSNIWDVNVNALQRLSGALSNSSEKSFTLIVASIDLINKERVITYFWLFFIFAALLLYAIGTQKLLCSINSELSGKKVEIKVVSNRGDTSSSFTNHSVRKLEDQVALRKSRYYLTCYSTLFIIAGLFDMAMRIFQIAKAQEISGQRRWSIIRGWLVLFNGAFIAIAVTFQCWRTFVDFDIIIPINGPNASREEQEPLSPLK</sequence>
<feature type="transmembrane region" description="Helical" evidence="1">
    <location>
        <begin position="117"/>
        <end position="143"/>
    </location>
</feature>
<keyword evidence="1" id="KW-0472">Membrane</keyword>
<feature type="transmembrane region" description="Helical" evidence="1">
    <location>
        <begin position="71"/>
        <end position="96"/>
    </location>
</feature>
<reference evidence="2" key="1">
    <citation type="submission" date="2022-06" db="EMBL/GenBank/DDBJ databases">
        <authorList>
            <consortium name="SYNGENTA / RWTH Aachen University"/>
        </authorList>
    </citation>
    <scope>NUCLEOTIDE SEQUENCE</scope>
</reference>
<gene>
    <name evidence="2" type="ORF">PPACK8108_LOCUS19333</name>
</gene>
<proteinExistence type="predicted"/>
<feature type="transmembrane region" description="Helical" evidence="1">
    <location>
        <begin position="227"/>
        <end position="252"/>
    </location>
</feature>
<feature type="transmembrane region" description="Helical" evidence="1">
    <location>
        <begin position="184"/>
        <end position="206"/>
    </location>
</feature>